<feature type="transmembrane region" description="Helical" evidence="1">
    <location>
        <begin position="115"/>
        <end position="132"/>
    </location>
</feature>
<feature type="transmembrane region" description="Helical" evidence="1">
    <location>
        <begin position="89"/>
        <end position="109"/>
    </location>
</feature>
<feature type="transmembrane region" description="Helical" evidence="1">
    <location>
        <begin position="171"/>
        <end position="193"/>
    </location>
</feature>
<dbReference type="EMBL" id="AEXL02000130">
    <property type="protein sequence ID" value="EIJ65308.1"/>
    <property type="molecule type" value="Genomic_DNA"/>
</dbReference>
<proteinExistence type="predicted"/>
<dbReference type="Proteomes" id="UP000003423">
    <property type="component" value="Unassembled WGS sequence"/>
</dbReference>
<accession>I3D0R5</accession>
<keyword evidence="3" id="KW-1185">Reference proteome</keyword>
<organism evidence="2 3">
    <name type="scientific">Candidatus Nitrosopumilus salarius BD31</name>
    <dbReference type="NCBI Taxonomy" id="859350"/>
    <lineage>
        <taxon>Archaea</taxon>
        <taxon>Nitrososphaerota</taxon>
        <taxon>Nitrososphaeria</taxon>
        <taxon>Nitrosopumilales</taxon>
        <taxon>Nitrosopumilaceae</taxon>
        <taxon>Nitrosopumilus</taxon>
    </lineage>
</organism>
<evidence type="ECO:0000313" key="3">
    <source>
        <dbReference type="Proteomes" id="UP000003423"/>
    </source>
</evidence>
<feature type="transmembrane region" description="Helical" evidence="1">
    <location>
        <begin position="144"/>
        <end position="165"/>
    </location>
</feature>
<evidence type="ECO:0000313" key="2">
    <source>
        <dbReference type="EMBL" id="EIJ65308.1"/>
    </source>
</evidence>
<gene>
    <name evidence="2" type="ORF">BD31_I0998</name>
</gene>
<dbReference type="AlphaFoldDB" id="I3D0R5"/>
<evidence type="ECO:0000256" key="1">
    <source>
        <dbReference type="SAM" id="Phobius"/>
    </source>
</evidence>
<keyword evidence="1" id="KW-0812">Transmembrane</keyword>
<feature type="transmembrane region" description="Helical" evidence="1">
    <location>
        <begin position="20"/>
        <end position="42"/>
    </location>
</feature>
<reference evidence="2 3" key="1">
    <citation type="journal article" date="2012" name="J. Bacteriol.">
        <title>Genome sequence of "Candidatus Nitrosopumilus salaria" BD31, an ammonia-oxidizing archaeon from the San Francisco Bay estuary.</title>
        <authorList>
            <person name="Mosier A.C."/>
            <person name="Allen E.E."/>
            <person name="Kim M."/>
            <person name="Ferriera S."/>
            <person name="Francis C.A."/>
        </authorList>
    </citation>
    <scope>NUCLEOTIDE SEQUENCE [LARGE SCALE GENOMIC DNA]</scope>
    <source>
        <strain evidence="2 3">BD31</strain>
    </source>
</reference>
<keyword evidence="1" id="KW-0472">Membrane</keyword>
<name>I3D0R5_9ARCH</name>
<keyword evidence="1" id="KW-1133">Transmembrane helix</keyword>
<comment type="caution">
    <text evidence="2">The sequence shown here is derived from an EMBL/GenBank/DDBJ whole genome shotgun (WGS) entry which is preliminary data.</text>
</comment>
<sequence>MSMRQILTMTSSILQIRHAFGIFFINIAILVSSGSIVSEIAFRNDVPLYYYVLIWIIISGLIFGLQFRKFKLVFSLIRQRMKNSTKWPLQIKIINGVCWAMPFSLIAFFPEFSQYLLLLGIGLGNISTFIFMNKFSGLNNKEQLLVGVISLALILPAFGIDSSFLLENQDIAVLVSRLFIAASYAIGGIYAVYQKD</sequence>
<dbReference type="PATRIC" id="fig|859350.6.peg.1608"/>
<feature type="transmembrane region" description="Helical" evidence="1">
    <location>
        <begin position="48"/>
        <end position="68"/>
    </location>
</feature>
<protein>
    <submittedName>
        <fullName evidence="2">Uncharacterized protein</fullName>
    </submittedName>
</protein>